<dbReference type="GO" id="GO:0015990">
    <property type="term" value="P:electron transport coupled proton transport"/>
    <property type="evidence" value="ECO:0007669"/>
    <property type="project" value="TreeGrafter"/>
</dbReference>
<dbReference type="PRINTS" id="PR01434">
    <property type="entry name" value="NADHDHGNASE5"/>
</dbReference>
<keyword evidence="4 9" id="KW-0812">Transmembrane</keyword>
<dbReference type="EC" id="7.1.1.2" evidence="3"/>
<evidence type="ECO:0000313" key="11">
    <source>
        <dbReference type="EMBL" id="AOR08481.1"/>
    </source>
</evidence>
<dbReference type="CTD" id="67122142"/>
<dbReference type="GO" id="GO:0042773">
    <property type="term" value="P:ATP synthesis coupled electron transport"/>
    <property type="evidence" value="ECO:0007669"/>
    <property type="project" value="InterPro"/>
</dbReference>
<feature type="transmembrane region" description="Helical" evidence="9">
    <location>
        <begin position="280"/>
        <end position="299"/>
    </location>
</feature>
<accession>A0A342Y129</accession>
<dbReference type="GO" id="GO:0008137">
    <property type="term" value="F:NADH dehydrogenase (ubiquinone) activity"/>
    <property type="evidence" value="ECO:0007669"/>
    <property type="project" value="UniProtKB-EC"/>
</dbReference>
<evidence type="ECO:0000256" key="7">
    <source>
        <dbReference type="ARBA" id="ARBA00031027"/>
    </source>
</evidence>
<dbReference type="GO" id="GO:0016020">
    <property type="term" value="C:membrane"/>
    <property type="evidence" value="ECO:0007669"/>
    <property type="project" value="UniProtKB-SubCell"/>
</dbReference>
<dbReference type="InterPro" id="IPR003945">
    <property type="entry name" value="NU5C-like"/>
</dbReference>
<evidence type="ECO:0000259" key="10">
    <source>
        <dbReference type="Pfam" id="PF00361"/>
    </source>
</evidence>
<feature type="transmembrane region" description="Helical" evidence="9">
    <location>
        <begin position="70"/>
        <end position="88"/>
    </location>
</feature>
<evidence type="ECO:0000256" key="8">
    <source>
        <dbReference type="ARBA" id="ARBA00049551"/>
    </source>
</evidence>
<feature type="transmembrane region" description="Helical" evidence="9">
    <location>
        <begin position="253"/>
        <end position="274"/>
    </location>
</feature>
<gene>
    <name evidence="11" type="primary">NAD5</name>
</gene>
<feature type="transmembrane region" description="Helical" evidence="9">
    <location>
        <begin position="38"/>
        <end position="58"/>
    </location>
</feature>
<feature type="transmembrane region" description="Helical" evidence="9">
    <location>
        <begin position="422"/>
        <end position="442"/>
    </location>
</feature>
<keyword evidence="5 9" id="KW-1133">Transmembrane helix</keyword>
<comment type="function">
    <text evidence="1">Core subunit of the mitochondrial membrane respiratory chain NADH dehydrogenase (Complex I) that is believed to belong to the minimal assembly required for catalysis. Complex I functions in the transfer of electrons from NADH to the respiratory chain. The immediate electron acceptor for the enzyme is believed to be ubiquinone.</text>
</comment>
<dbReference type="Pfam" id="PF00361">
    <property type="entry name" value="Proton_antipo_M"/>
    <property type="match status" value="1"/>
</dbReference>
<feature type="transmembrane region" description="Helical" evidence="9">
    <location>
        <begin position="352"/>
        <end position="379"/>
    </location>
</feature>
<evidence type="ECO:0000256" key="3">
    <source>
        <dbReference type="ARBA" id="ARBA00012944"/>
    </source>
</evidence>
<feature type="transmembrane region" description="Helical" evidence="9">
    <location>
        <begin position="481"/>
        <end position="498"/>
    </location>
</feature>
<comment type="subcellular location">
    <subcellularLocation>
        <location evidence="2">Membrane</location>
        <topology evidence="2">Multi-pass membrane protein</topology>
    </subcellularLocation>
</comment>
<keyword evidence="6 9" id="KW-0472">Membrane</keyword>
<protein>
    <recommendedName>
        <fullName evidence="3">NADH:ubiquinone reductase (H(+)-translocating)</fullName>
        <ecNumber evidence="3">7.1.1.2</ecNumber>
    </recommendedName>
    <alternativeName>
        <fullName evidence="7">NADH dehydrogenase subunit 5</fullName>
    </alternativeName>
</protein>
<keyword evidence="11" id="KW-0496">Mitochondrion</keyword>
<dbReference type="EMBL" id="KX452726">
    <property type="protein sequence ID" value="AOR08481.1"/>
    <property type="molecule type" value="Genomic_DNA"/>
</dbReference>
<evidence type="ECO:0000256" key="5">
    <source>
        <dbReference type="ARBA" id="ARBA00022989"/>
    </source>
</evidence>
<feature type="transmembrane region" description="Helical" evidence="9">
    <location>
        <begin position="187"/>
        <end position="211"/>
    </location>
</feature>
<comment type="catalytic activity">
    <reaction evidence="8">
        <text>a ubiquinone + NADH + 5 H(+)(in) = a ubiquinol + NAD(+) + 4 H(+)(out)</text>
        <dbReference type="Rhea" id="RHEA:29091"/>
        <dbReference type="Rhea" id="RHEA-COMP:9565"/>
        <dbReference type="Rhea" id="RHEA-COMP:9566"/>
        <dbReference type="ChEBI" id="CHEBI:15378"/>
        <dbReference type="ChEBI" id="CHEBI:16389"/>
        <dbReference type="ChEBI" id="CHEBI:17976"/>
        <dbReference type="ChEBI" id="CHEBI:57540"/>
        <dbReference type="ChEBI" id="CHEBI:57945"/>
        <dbReference type="EC" id="7.1.1.2"/>
    </reaction>
</comment>
<dbReference type="GeneID" id="29289598"/>
<feature type="transmembrane region" description="Helical" evidence="9">
    <location>
        <begin position="134"/>
        <end position="151"/>
    </location>
</feature>
<feature type="transmembrane region" description="Helical" evidence="9">
    <location>
        <begin position="391"/>
        <end position="416"/>
    </location>
</feature>
<dbReference type="InterPro" id="IPR001750">
    <property type="entry name" value="ND/Mrp_TM"/>
</dbReference>
<feature type="transmembrane region" description="Helical" evidence="9">
    <location>
        <begin position="12"/>
        <end position="32"/>
    </location>
</feature>
<feature type="domain" description="NADH:quinone oxidoreductase/Mrp antiporter transmembrane" evidence="10">
    <location>
        <begin position="89"/>
        <end position="364"/>
    </location>
</feature>
<dbReference type="GO" id="GO:0003954">
    <property type="term" value="F:NADH dehydrogenase activity"/>
    <property type="evidence" value="ECO:0007669"/>
    <property type="project" value="TreeGrafter"/>
</dbReference>
<geneLocation type="mitochondrion" evidence="11"/>
<evidence type="ECO:0000256" key="1">
    <source>
        <dbReference type="ARBA" id="ARBA00003257"/>
    </source>
</evidence>
<evidence type="ECO:0000256" key="9">
    <source>
        <dbReference type="SAM" id="Phobius"/>
    </source>
</evidence>
<organism evidence="11">
    <name type="scientific">Histiostoma blomquisti</name>
    <dbReference type="NCBI Taxonomy" id="1902798"/>
    <lineage>
        <taxon>Eukaryota</taxon>
        <taxon>Metazoa</taxon>
        <taxon>Ecdysozoa</taxon>
        <taxon>Arthropoda</taxon>
        <taxon>Chelicerata</taxon>
        <taxon>Arachnida</taxon>
        <taxon>Acari</taxon>
        <taxon>Acariformes</taxon>
        <taxon>Sarcoptiformes</taxon>
        <taxon>Astigmata</taxon>
        <taxon>Histiostomatoidea</taxon>
        <taxon>Histiostomatidae</taxon>
        <taxon>Histiostoma</taxon>
    </lineage>
</organism>
<dbReference type="PANTHER" id="PTHR42829">
    <property type="entry name" value="NADH-UBIQUINONE OXIDOREDUCTASE CHAIN 5"/>
    <property type="match status" value="1"/>
</dbReference>
<evidence type="ECO:0000256" key="6">
    <source>
        <dbReference type="ARBA" id="ARBA00023136"/>
    </source>
</evidence>
<name>A0A342Y129_9ACAR</name>
<dbReference type="PANTHER" id="PTHR42829:SF2">
    <property type="entry name" value="NADH-UBIQUINONE OXIDOREDUCTASE CHAIN 5"/>
    <property type="match status" value="1"/>
</dbReference>
<feature type="transmembrane region" description="Helical" evidence="9">
    <location>
        <begin position="311"/>
        <end position="332"/>
    </location>
</feature>
<evidence type="ECO:0000256" key="4">
    <source>
        <dbReference type="ARBA" id="ARBA00022692"/>
    </source>
</evidence>
<evidence type="ECO:0000256" key="2">
    <source>
        <dbReference type="ARBA" id="ARBA00004141"/>
    </source>
</evidence>
<proteinExistence type="predicted"/>
<sequence length="523" mass="59635">MFSLFMMGAYSFILEFMLVESIHIDFSFIFMFDYISLFFFSFVSLISSLVFLYSKFYMSDISYFFNVDGLRFFYLLFLFVASMFFLVFAGSWVIVLFGWDGLGLISFLLVIYYNDSSSLGSGLLTVFTNRIGDSFFILSFMFMFFNGFILYDYMGFYSSLFVLFFISMGCITKSAQIPFSSWLPAAMAAPTPVSSLVHSSTLVTAGIYLFIRFNYLFYSIFFLLSIVSLFTMLMGGVCAVYEKDFKKVVAMSTLSQLGFMVFSVSSGVWVIAFLHMMFHAFFKSSLFLATGSLMVSVMGGQDLRYFGSFGILFFSKLFFISSCVSLVGFPFSLGFYSKDLVISCIFSWSSGFFFFIFVLSCFLTVCYSVRLISSSFFLFPSFSSSSSTAESLFFIFPVVVLFMISIFFGDFFFSFFSVPVMISFLECFLGVLIILGGVFIYFYMPSFFFVSSFVSNTFFLSLFSIPVLSSLYVDFSFFPDYTWFEILGGGGVLSFLSFSFHKGIFLFSLVFSFSLLFLFIISL</sequence>
<dbReference type="AlphaFoldDB" id="A0A342Y129"/>
<reference evidence="11" key="1">
    <citation type="journal article" date="2016" name="Mitochondrial DNA Part B Resour">
        <title>The complete mitochondrial genome of Histiostoma blomquisti (Acari: Histiostomatidae).</title>
        <authorList>
            <person name="Lee C.-C."/>
            <person name="Wang J."/>
        </authorList>
    </citation>
    <scope>NUCLEOTIDE SEQUENCE</scope>
</reference>
<feature type="transmembrane region" description="Helical" evidence="9">
    <location>
        <begin position="505"/>
        <end position="522"/>
    </location>
</feature>
<feature type="transmembrane region" description="Helical" evidence="9">
    <location>
        <begin position="217"/>
        <end position="241"/>
    </location>
</feature>
<dbReference type="RefSeq" id="YP_009306849.1">
    <property type="nucleotide sequence ID" value="NC_031377.1"/>
</dbReference>